<keyword evidence="4" id="KW-0325">Glycoprotein</keyword>
<dbReference type="SUPFAM" id="SSF53474">
    <property type="entry name" value="alpha/beta-Hydrolases"/>
    <property type="match status" value="1"/>
</dbReference>
<dbReference type="PROSITE" id="PS00941">
    <property type="entry name" value="CARBOXYLESTERASE_B_2"/>
    <property type="match status" value="1"/>
</dbReference>
<dbReference type="PROSITE" id="PS00122">
    <property type="entry name" value="CARBOXYLESTERASE_B_1"/>
    <property type="match status" value="1"/>
</dbReference>
<comment type="caution">
    <text evidence="7">The sequence shown here is derived from an EMBL/GenBank/DDBJ whole genome shotgun (WGS) entry which is preliminary data.</text>
</comment>
<evidence type="ECO:0000259" key="6">
    <source>
        <dbReference type="Pfam" id="PF00135"/>
    </source>
</evidence>
<reference evidence="7 8" key="2">
    <citation type="submission" date="2019-01" db="EMBL/GenBank/DDBJ databases">
        <title>The decoding of complex shrimp genome reveals the adaptation for benthos swimmer, frequently molting mechanism and breeding impact on genome.</title>
        <authorList>
            <person name="Sun Y."/>
            <person name="Gao Y."/>
            <person name="Yu Y."/>
        </authorList>
    </citation>
    <scope>NUCLEOTIDE SEQUENCE [LARGE SCALE GENOMIC DNA]</scope>
    <source>
        <tissue evidence="7">Muscle</tissue>
    </source>
</reference>
<dbReference type="Proteomes" id="UP000283509">
    <property type="component" value="Unassembled WGS sequence"/>
</dbReference>
<name>A0A423TYJ0_PENVA</name>
<dbReference type="GO" id="GO:0052689">
    <property type="term" value="F:carboxylic ester hydrolase activity"/>
    <property type="evidence" value="ECO:0007669"/>
    <property type="project" value="UniProtKB-KW"/>
</dbReference>
<dbReference type="Gene3D" id="3.40.50.1820">
    <property type="entry name" value="alpha/beta hydrolase"/>
    <property type="match status" value="1"/>
</dbReference>
<dbReference type="InterPro" id="IPR029058">
    <property type="entry name" value="AB_hydrolase_fold"/>
</dbReference>
<reference evidence="7 8" key="1">
    <citation type="submission" date="2018-04" db="EMBL/GenBank/DDBJ databases">
        <authorList>
            <person name="Zhang X."/>
            <person name="Yuan J."/>
            <person name="Li F."/>
            <person name="Xiang J."/>
        </authorList>
    </citation>
    <scope>NUCLEOTIDE SEQUENCE [LARGE SCALE GENOMIC DNA]</scope>
    <source>
        <tissue evidence="7">Muscle</tissue>
    </source>
</reference>
<dbReference type="InterPro" id="IPR002018">
    <property type="entry name" value="CarbesteraseB"/>
</dbReference>
<evidence type="ECO:0000256" key="5">
    <source>
        <dbReference type="RuleBase" id="RU361235"/>
    </source>
</evidence>
<protein>
    <recommendedName>
        <fullName evidence="5">Carboxylic ester hydrolase</fullName>
        <ecNumber evidence="5">3.1.1.-</ecNumber>
    </recommendedName>
</protein>
<keyword evidence="2" id="KW-0719">Serine esterase</keyword>
<comment type="similarity">
    <text evidence="1 5">Belongs to the type-B carboxylesterase/lipase family.</text>
</comment>
<evidence type="ECO:0000313" key="8">
    <source>
        <dbReference type="Proteomes" id="UP000283509"/>
    </source>
</evidence>
<accession>A0A423TYJ0</accession>
<feature type="domain" description="Carboxylesterase type B" evidence="6">
    <location>
        <begin position="74"/>
        <end position="404"/>
    </location>
</feature>
<evidence type="ECO:0000256" key="4">
    <source>
        <dbReference type="ARBA" id="ARBA00023180"/>
    </source>
</evidence>
<dbReference type="PANTHER" id="PTHR11559">
    <property type="entry name" value="CARBOXYLESTERASE"/>
    <property type="match status" value="1"/>
</dbReference>
<evidence type="ECO:0000313" key="7">
    <source>
        <dbReference type="EMBL" id="ROT81523.1"/>
    </source>
</evidence>
<evidence type="ECO:0000256" key="3">
    <source>
        <dbReference type="ARBA" id="ARBA00022801"/>
    </source>
</evidence>
<organism evidence="7 8">
    <name type="scientific">Penaeus vannamei</name>
    <name type="common">Whiteleg shrimp</name>
    <name type="synonym">Litopenaeus vannamei</name>
    <dbReference type="NCBI Taxonomy" id="6689"/>
    <lineage>
        <taxon>Eukaryota</taxon>
        <taxon>Metazoa</taxon>
        <taxon>Ecdysozoa</taxon>
        <taxon>Arthropoda</taxon>
        <taxon>Crustacea</taxon>
        <taxon>Multicrustacea</taxon>
        <taxon>Malacostraca</taxon>
        <taxon>Eumalacostraca</taxon>
        <taxon>Eucarida</taxon>
        <taxon>Decapoda</taxon>
        <taxon>Dendrobranchiata</taxon>
        <taxon>Penaeoidea</taxon>
        <taxon>Penaeidae</taxon>
        <taxon>Penaeus</taxon>
    </lineage>
</organism>
<proteinExistence type="inferred from homology"/>
<dbReference type="InterPro" id="IPR019819">
    <property type="entry name" value="Carboxylesterase_B_CS"/>
</dbReference>
<dbReference type="Pfam" id="PF00135">
    <property type="entry name" value="COesterase"/>
    <property type="match status" value="1"/>
</dbReference>
<dbReference type="OrthoDB" id="19653at2759"/>
<evidence type="ECO:0000256" key="2">
    <source>
        <dbReference type="ARBA" id="ARBA00022487"/>
    </source>
</evidence>
<gene>
    <name evidence="7" type="ORF">C7M84_025327</name>
</gene>
<dbReference type="InterPro" id="IPR019826">
    <property type="entry name" value="Carboxylesterase_B_AS"/>
</dbReference>
<keyword evidence="8" id="KW-1185">Reference proteome</keyword>
<evidence type="ECO:0000256" key="1">
    <source>
        <dbReference type="ARBA" id="ARBA00005964"/>
    </source>
</evidence>
<keyword evidence="3 5" id="KW-0378">Hydrolase</keyword>
<dbReference type="EC" id="3.1.1.-" evidence="5"/>
<dbReference type="InterPro" id="IPR050309">
    <property type="entry name" value="Type-B_Carboxylest/Lipase"/>
</dbReference>
<dbReference type="AlphaFoldDB" id="A0A423TYJ0"/>
<sequence>MVTDVDTKMSLCEQLLLAVYIISKIIPSSVVGEISACKNETFVAGVNRGILSGFIHVGGGGGTKAAAHGRGAAPAGFEDPVPAEGWTGVRDGSAVTPKCPQLSISTYISGDRIVVEGQEDCLYLSVYTPQPHPSDLPVMVWIHGGAFTLGCTEEYSPLPLLTRDIVLVSIQYRLATLGFLSTEDEELPGNLGLKDQTLALRWVQDNIRKFGGDPEKVTIFGESAGGASEIIDCLSRLDLFKRAIMQSGTTLCPWALREDHREALGKLVHLLNCSGFDQTSRSLDSKAAVACLKKVPADKLTSVQLAFNIWNGNPTVMLPRVDGEFLPDHPAVLLREGKYNKVDLISGITKHEGEIATLMTIGNKEATTSLMENFSQYGPAALYIDDWDDDPEYLARRAFHHYLGPMEITMEKPMLICSSWVTSCLRHVLWTLLKSIQRTEHLAIAFTRTSSSLSGHTKCLSFSSDRRLILQKTGLVTATTFCTFSLRWNPTPDLSLGFKWTPMSHARDTHLAINLTPFMKEFSYHQVYDFWRNMPTKKNKLLHPKRFSRCHS</sequence>
<dbReference type="EMBL" id="QCYY01000962">
    <property type="protein sequence ID" value="ROT81523.1"/>
    <property type="molecule type" value="Genomic_DNA"/>
</dbReference>